<name>A0ABV1YF52_9HYPH</name>
<dbReference type="InterPro" id="IPR029068">
    <property type="entry name" value="Glyas_Bleomycin-R_OHBP_Dase"/>
</dbReference>
<organism evidence="2 3">
    <name type="scientific">Mesorhizobium opportunistum</name>
    <dbReference type="NCBI Taxonomy" id="593909"/>
    <lineage>
        <taxon>Bacteria</taxon>
        <taxon>Pseudomonadati</taxon>
        <taxon>Pseudomonadota</taxon>
        <taxon>Alphaproteobacteria</taxon>
        <taxon>Hyphomicrobiales</taxon>
        <taxon>Phyllobacteriaceae</taxon>
        <taxon>Mesorhizobium</taxon>
    </lineage>
</organism>
<dbReference type="Pfam" id="PF00903">
    <property type="entry name" value="Glyoxalase"/>
    <property type="match status" value="1"/>
</dbReference>
<dbReference type="InterPro" id="IPR004360">
    <property type="entry name" value="Glyas_Fos-R_dOase_dom"/>
</dbReference>
<feature type="domain" description="VOC" evidence="1">
    <location>
        <begin position="11"/>
        <end position="131"/>
    </location>
</feature>
<evidence type="ECO:0000259" key="1">
    <source>
        <dbReference type="PROSITE" id="PS51819"/>
    </source>
</evidence>
<dbReference type="Proteomes" id="UP001464387">
    <property type="component" value="Unassembled WGS sequence"/>
</dbReference>
<evidence type="ECO:0000313" key="3">
    <source>
        <dbReference type="Proteomes" id="UP001464387"/>
    </source>
</evidence>
<dbReference type="InterPro" id="IPR050383">
    <property type="entry name" value="GlyoxalaseI/FosfomycinResist"/>
</dbReference>
<dbReference type="SUPFAM" id="SSF54593">
    <property type="entry name" value="Glyoxalase/Bleomycin resistance protein/Dihydroxybiphenyl dioxygenase"/>
    <property type="match status" value="1"/>
</dbReference>
<dbReference type="PROSITE" id="PS51819">
    <property type="entry name" value="VOC"/>
    <property type="match status" value="1"/>
</dbReference>
<accession>A0ABV1YF52</accession>
<reference evidence="2 3" key="1">
    <citation type="journal article" date="2024" name="Proc. Natl. Acad. Sci. U.S.A.">
        <title>The evolutionary genomics of adaptation to stress in wild rhizobium bacteria.</title>
        <authorList>
            <person name="Kehlet-Delgado H."/>
            <person name="Montoya A.P."/>
            <person name="Jensen K.T."/>
            <person name="Wendlandt C.E."/>
            <person name="Dexheimer C."/>
            <person name="Roberts M."/>
            <person name="Torres Martinez L."/>
            <person name="Friesen M.L."/>
            <person name="Griffitts J.S."/>
            <person name="Porter S.S."/>
        </authorList>
    </citation>
    <scope>NUCLEOTIDE SEQUENCE [LARGE SCALE GENOMIC DNA]</scope>
    <source>
        <strain evidence="2 3">M0729</strain>
    </source>
</reference>
<dbReference type="CDD" id="cd07253">
    <property type="entry name" value="GLOD5"/>
    <property type="match status" value="1"/>
</dbReference>
<dbReference type="Gene3D" id="3.10.180.10">
    <property type="entry name" value="2,3-Dihydroxybiphenyl 1,2-Dioxygenase, domain 1"/>
    <property type="match status" value="1"/>
</dbReference>
<dbReference type="PANTHER" id="PTHR21366">
    <property type="entry name" value="GLYOXALASE FAMILY PROTEIN"/>
    <property type="match status" value="1"/>
</dbReference>
<evidence type="ECO:0000313" key="2">
    <source>
        <dbReference type="EMBL" id="MER8933748.1"/>
    </source>
</evidence>
<gene>
    <name evidence="2" type="ORF">NKI33_12310</name>
</gene>
<sequence length="133" mass="14572">MDENRSSMIVGIDHFVLTVASLDATCAFYQRALGFERIDTPGQPTALAFGNQKINVHEIGRTFEPKARLPRAGSGDFCLITDRPLGEVIASLKANTVVVELGPVERTGARGPMMSVYFRDPDGNLVEVSEYLR</sequence>
<dbReference type="InterPro" id="IPR037523">
    <property type="entry name" value="VOC_core"/>
</dbReference>
<dbReference type="EMBL" id="JAMYPJ010000014">
    <property type="protein sequence ID" value="MER8933748.1"/>
    <property type="molecule type" value="Genomic_DNA"/>
</dbReference>
<proteinExistence type="predicted"/>
<dbReference type="PANTHER" id="PTHR21366:SF14">
    <property type="entry name" value="GLYOXALASE DOMAIN-CONTAINING PROTEIN 5"/>
    <property type="match status" value="1"/>
</dbReference>
<protein>
    <submittedName>
        <fullName evidence="2">VOC family protein</fullName>
    </submittedName>
</protein>
<comment type="caution">
    <text evidence="2">The sequence shown here is derived from an EMBL/GenBank/DDBJ whole genome shotgun (WGS) entry which is preliminary data.</text>
</comment>
<keyword evidence="3" id="KW-1185">Reference proteome</keyword>